<reference evidence="3 4" key="1">
    <citation type="submission" date="2020-03" db="EMBL/GenBank/DDBJ databases">
        <title>Spirochaetal bacteria isolated from arthropods constitute a novel genus Entomospira genus novum within the order Spirochaetales.</title>
        <authorList>
            <person name="Grana-Miraglia L."/>
            <person name="Sikutova S."/>
            <person name="Fingerle V."/>
            <person name="Sing A."/>
            <person name="Castillo-Ramirez S."/>
            <person name="Margos G."/>
            <person name="Rudolf I."/>
        </authorList>
    </citation>
    <scope>NUCLEOTIDE SEQUENCE [LARGE SCALE GENOMIC DNA]</scope>
    <source>
        <strain evidence="3 4">BR193</strain>
    </source>
</reference>
<name>A0A968GAB4_9SPIO</name>
<evidence type="ECO:0000259" key="2">
    <source>
        <dbReference type="PROSITE" id="PS51782"/>
    </source>
</evidence>
<evidence type="ECO:0000313" key="4">
    <source>
        <dbReference type="Proteomes" id="UP000711995"/>
    </source>
</evidence>
<dbReference type="Gene3D" id="2.70.70.10">
    <property type="entry name" value="Glucose Permease (Domain IIA)"/>
    <property type="match status" value="1"/>
</dbReference>
<feature type="signal peptide" evidence="1">
    <location>
        <begin position="1"/>
        <end position="21"/>
    </location>
</feature>
<feature type="domain" description="LysM" evidence="2">
    <location>
        <begin position="61"/>
        <end position="105"/>
    </location>
</feature>
<dbReference type="PANTHER" id="PTHR21666">
    <property type="entry name" value="PEPTIDASE-RELATED"/>
    <property type="match status" value="1"/>
</dbReference>
<keyword evidence="1" id="KW-0732">Signal</keyword>
<dbReference type="InterPro" id="IPR050570">
    <property type="entry name" value="Cell_wall_metabolism_enzyme"/>
</dbReference>
<dbReference type="PROSITE" id="PS51782">
    <property type="entry name" value="LYSM"/>
    <property type="match status" value="1"/>
</dbReference>
<dbReference type="InterPro" id="IPR018392">
    <property type="entry name" value="LysM"/>
</dbReference>
<feature type="chain" id="PRO_5036855831" evidence="1">
    <location>
        <begin position="22"/>
        <end position="299"/>
    </location>
</feature>
<organism evidence="3 4">
    <name type="scientific">Entomospira entomophila</name>
    <dbReference type="NCBI Taxonomy" id="2719988"/>
    <lineage>
        <taxon>Bacteria</taxon>
        <taxon>Pseudomonadati</taxon>
        <taxon>Spirochaetota</taxon>
        <taxon>Spirochaetia</taxon>
        <taxon>Spirochaetales</taxon>
        <taxon>Spirochaetaceae</taxon>
        <taxon>Entomospira</taxon>
    </lineage>
</organism>
<dbReference type="RefSeq" id="WP_167700528.1">
    <property type="nucleotide sequence ID" value="NZ_CP118174.1"/>
</dbReference>
<dbReference type="Pfam" id="PF01551">
    <property type="entry name" value="Peptidase_M23"/>
    <property type="match status" value="1"/>
</dbReference>
<accession>A0A968GAB4</accession>
<sequence>MFKSFASSVFLAMLITIVAHAQETIHFLSKEDPNFVQATREIDANYQRIAQKKETLPLSFYFYRVKEGESIYTIAARFNLNYDSIASVNQIASPQLLEANQIIIIPNLPALYLHENVEEALFRSVLDRLAESAYFDAVYTDPMTENDIYIRVYSNQKFSPQERLTFMSGFFLWPITGVRIITSDYGKRLDPIAHQSYHHHNGIDLRLASGSPVYASRTGTVTYTGYNNVLGYHIILQHPQGFETIYGHLTRYLVQKGQAVHAGEQIAISGNSGLSTGPHLHFEIRKNGIPVDPKPFFMS</sequence>
<dbReference type="SMART" id="SM00257">
    <property type="entry name" value="LysM"/>
    <property type="match status" value="1"/>
</dbReference>
<dbReference type="InterPro" id="IPR011055">
    <property type="entry name" value="Dup_hybrid_motif"/>
</dbReference>
<dbReference type="PANTHER" id="PTHR21666:SF290">
    <property type="entry name" value="PEPTIDASE M23 DOMAIN PROTEIN"/>
    <property type="match status" value="1"/>
</dbReference>
<gene>
    <name evidence="3" type="ORF">HCT14_05415</name>
</gene>
<proteinExistence type="predicted"/>
<dbReference type="InterPro" id="IPR016047">
    <property type="entry name" value="M23ase_b-sheet_dom"/>
</dbReference>
<evidence type="ECO:0000256" key="1">
    <source>
        <dbReference type="SAM" id="SignalP"/>
    </source>
</evidence>
<dbReference type="GO" id="GO:0004222">
    <property type="term" value="F:metalloendopeptidase activity"/>
    <property type="evidence" value="ECO:0007669"/>
    <property type="project" value="TreeGrafter"/>
</dbReference>
<dbReference type="Gene3D" id="3.10.350.10">
    <property type="entry name" value="LysM domain"/>
    <property type="match status" value="1"/>
</dbReference>
<dbReference type="InterPro" id="IPR036779">
    <property type="entry name" value="LysM_dom_sf"/>
</dbReference>
<dbReference type="CDD" id="cd12797">
    <property type="entry name" value="M23_peptidase"/>
    <property type="match status" value="1"/>
</dbReference>
<comment type="caution">
    <text evidence="3">The sequence shown here is derived from an EMBL/GenBank/DDBJ whole genome shotgun (WGS) entry which is preliminary data.</text>
</comment>
<dbReference type="EMBL" id="JAATLJ010000001">
    <property type="protein sequence ID" value="NIZ40941.1"/>
    <property type="molecule type" value="Genomic_DNA"/>
</dbReference>
<dbReference type="AlphaFoldDB" id="A0A968GAB4"/>
<dbReference type="SUPFAM" id="SSF51261">
    <property type="entry name" value="Duplicated hybrid motif"/>
    <property type="match status" value="1"/>
</dbReference>
<dbReference type="CDD" id="cd00118">
    <property type="entry name" value="LysM"/>
    <property type="match status" value="1"/>
</dbReference>
<dbReference type="Proteomes" id="UP000711995">
    <property type="component" value="Unassembled WGS sequence"/>
</dbReference>
<protein>
    <submittedName>
        <fullName evidence="3">M23 family metallopeptidase</fullName>
    </submittedName>
</protein>
<keyword evidence="4" id="KW-1185">Reference proteome</keyword>
<evidence type="ECO:0000313" key="3">
    <source>
        <dbReference type="EMBL" id="NIZ40941.1"/>
    </source>
</evidence>
<dbReference type="Pfam" id="PF01476">
    <property type="entry name" value="LysM"/>
    <property type="match status" value="1"/>
</dbReference>